<dbReference type="PANTHER" id="PTHR22146">
    <property type="entry name" value="CAT EYE SYNDROME CRITICAL REGION PROTEIN 6"/>
    <property type="match status" value="1"/>
</dbReference>
<reference evidence="7 8" key="1">
    <citation type="submission" date="2024-07" db="EMBL/GenBank/DDBJ databases">
        <title>Chromosome-level genome assembly of the water stick insect Ranatra chinensis (Heteroptera: Nepidae).</title>
        <authorList>
            <person name="Liu X."/>
        </authorList>
    </citation>
    <scope>NUCLEOTIDE SEQUENCE [LARGE SCALE GENOMIC DNA]</scope>
    <source>
        <strain evidence="7">Cailab_2021Rc</strain>
        <tissue evidence="7">Muscle</tissue>
    </source>
</reference>
<organism evidence="7 8">
    <name type="scientific">Ranatra chinensis</name>
    <dbReference type="NCBI Taxonomy" id="642074"/>
    <lineage>
        <taxon>Eukaryota</taxon>
        <taxon>Metazoa</taxon>
        <taxon>Ecdysozoa</taxon>
        <taxon>Arthropoda</taxon>
        <taxon>Hexapoda</taxon>
        <taxon>Insecta</taxon>
        <taxon>Pterygota</taxon>
        <taxon>Neoptera</taxon>
        <taxon>Paraneoptera</taxon>
        <taxon>Hemiptera</taxon>
        <taxon>Heteroptera</taxon>
        <taxon>Panheteroptera</taxon>
        <taxon>Nepomorpha</taxon>
        <taxon>Nepidae</taxon>
        <taxon>Ranatrinae</taxon>
        <taxon>Ranatra</taxon>
    </lineage>
</organism>
<comment type="caution">
    <text evidence="7">The sequence shown here is derived from an EMBL/GenBank/DDBJ whole genome shotgun (WGS) entry which is preliminary data.</text>
</comment>
<feature type="domain" description="Ciliary microtubule inner protein 2A-C-like" evidence="6">
    <location>
        <begin position="126"/>
        <end position="151"/>
    </location>
</feature>
<evidence type="ECO:0000259" key="6">
    <source>
        <dbReference type="Pfam" id="PF10629"/>
    </source>
</evidence>
<dbReference type="PANTHER" id="PTHR22146:SF8">
    <property type="entry name" value="PROTEIN FAM166B"/>
    <property type="match status" value="1"/>
</dbReference>
<evidence type="ECO:0000256" key="3">
    <source>
        <dbReference type="ARBA" id="ARBA00023212"/>
    </source>
</evidence>
<dbReference type="GO" id="GO:0015630">
    <property type="term" value="C:microtubule cytoskeleton"/>
    <property type="evidence" value="ECO:0007669"/>
    <property type="project" value="UniProtKB-ARBA"/>
</dbReference>
<comment type="subcellular location">
    <subcellularLocation>
        <location evidence="1">Cytoplasm</location>
        <location evidence="1">Cytoskeleton</location>
        <location evidence="1">Cilium axoneme</location>
    </subcellularLocation>
</comment>
<evidence type="ECO:0000313" key="8">
    <source>
        <dbReference type="Proteomes" id="UP001558652"/>
    </source>
</evidence>
<accession>A0ABD0YS33</accession>
<evidence type="ECO:0000256" key="2">
    <source>
        <dbReference type="ARBA" id="ARBA00022490"/>
    </source>
</evidence>
<dbReference type="Proteomes" id="UP001558652">
    <property type="component" value="Unassembled WGS sequence"/>
</dbReference>
<dbReference type="InterPro" id="IPR018902">
    <property type="entry name" value="CMI2A-C-like_dom"/>
</dbReference>
<dbReference type="EMBL" id="JBFDAA010000003">
    <property type="protein sequence ID" value="KAL1138795.1"/>
    <property type="molecule type" value="Genomic_DNA"/>
</dbReference>
<name>A0ABD0YS33_9HEMI</name>
<dbReference type="GO" id="GO:0005930">
    <property type="term" value="C:axoneme"/>
    <property type="evidence" value="ECO:0007669"/>
    <property type="project" value="UniProtKB-SubCell"/>
</dbReference>
<keyword evidence="3" id="KW-0206">Cytoskeleton</keyword>
<evidence type="ECO:0000256" key="5">
    <source>
        <dbReference type="ARBA" id="ARBA00035661"/>
    </source>
</evidence>
<proteinExistence type="inferred from homology"/>
<evidence type="ECO:0000256" key="1">
    <source>
        <dbReference type="ARBA" id="ARBA00004430"/>
    </source>
</evidence>
<keyword evidence="4" id="KW-0966">Cell projection</keyword>
<keyword evidence="2" id="KW-0963">Cytoplasm</keyword>
<evidence type="ECO:0000313" key="7">
    <source>
        <dbReference type="EMBL" id="KAL1138795.1"/>
    </source>
</evidence>
<protein>
    <recommendedName>
        <fullName evidence="6">Ciliary microtubule inner protein 2A-C-like domain-containing protein</fullName>
    </recommendedName>
</protein>
<gene>
    <name evidence="7" type="ORF">AAG570_008857</name>
</gene>
<keyword evidence="8" id="KW-1185">Reference proteome</keyword>
<sequence>MQCRSDSQLVKSLFKLPLLEVRPEAAGIIRNIPVKEPAHRQEPEESPYFTELLDDNKKFIPGFTGHVPFGYSKFGQGYAPYTNSALCDFTSNYRQNKSTEWAPVSVTRVDPPLLVQPTEIYHKQMGLLPNYGGHVPGIAFRSGKTYGTETRDAKRWLRGDFST</sequence>
<comment type="similarity">
    <text evidence="5">Belongs to the CIMIP2 family.</text>
</comment>
<evidence type="ECO:0000256" key="4">
    <source>
        <dbReference type="ARBA" id="ARBA00023273"/>
    </source>
</evidence>
<dbReference type="AlphaFoldDB" id="A0ABD0YS33"/>
<dbReference type="Pfam" id="PF10629">
    <property type="entry name" value="CMI2B-like"/>
    <property type="match status" value="1"/>
</dbReference>